<evidence type="ECO:0000256" key="8">
    <source>
        <dbReference type="ARBA" id="ARBA00022989"/>
    </source>
</evidence>
<feature type="transmembrane region" description="Helical" evidence="11">
    <location>
        <begin position="157"/>
        <end position="180"/>
    </location>
</feature>
<evidence type="ECO:0000256" key="3">
    <source>
        <dbReference type="ARBA" id="ARBA00022692"/>
    </source>
</evidence>
<feature type="region of interest" description="Disordered" evidence="10">
    <location>
        <begin position="1"/>
        <end position="69"/>
    </location>
</feature>
<dbReference type="InterPro" id="IPR044492">
    <property type="entry name" value="P_typ_ATPase_HD_dom"/>
</dbReference>
<dbReference type="InterPro" id="IPR023214">
    <property type="entry name" value="HAD_sf"/>
</dbReference>
<dbReference type="EMBL" id="KZ819188">
    <property type="protein sequence ID" value="PWZ02869.1"/>
    <property type="molecule type" value="Genomic_DNA"/>
</dbReference>
<keyword evidence="9 11" id="KW-0472">Membrane</keyword>
<dbReference type="InParanoid" id="A0A317XZS2"/>
<dbReference type="PRINTS" id="PR00119">
    <property type="entry name" value="CATATPASE"/>
</dbReference>
<feature type="transmembrane region" description="Helical" evidence="11">
    <location>
        <begin position="369"/>
        <end position="390"/>
    </location>
</feature>
<protein>
    <submittedName>
        <fullName evidence="13">Na+ or K+ P-type ATPase</fullName>
    </submittedName>
</protein>
<feature type="region of interest" description="Disordered" evidence="10">
    <location>
        <begin position="81"/>
        <end position="100"/>
    </location>
</feature>
<dbReference type="AlphaFoldDB" id="A0A317XZS2"/>
<dbReference type="PROSITE" id="PS00154">
    <property type="entry name" value="ATPASE_E1_E2"/>
    <property type="match status" value="1"/>
</dbReference>
<dbReference type="InterPro" id="IPR008250">
    <property type="entry name" value="ATPase_P-typ_transduc_dom_A_sf"/>
</dbReference>
<dbReference type="SFLD" id="SFLDF00027">
    <property type="entry name" value="p-type_atpase"/>
    <property type="match status" value="1"/>
</dbReference>
<keyword evidence="3 11" id="KW-0812">Transmembrane</keyword>
<evidence type="ECO:0000256" key="5">
    <source>
        <dbReference type="ARBA" id="ARBA00022840"/>
    </source>
</evidence>
<feature type="compositionally biased region" description="Polar residues" evidence="10">
    <location>
        <begin position="87"/>
        <end position="100"/>
    </location>
</feature>
<keyword evidence="2" id="KW-0597">Phosphoprotein</keyword>
<proteinExistence type="predicted"/>
<dbReference type="SFLD" id="SFLDG00002">
    <property type="entry name" value="C1.7:_P-type_atpase_like"/>
    <property type="match status" value="1"/>
</dbReference>
<dbReference type="InterPro" id="IPR018303">
    <property type="entry name" value="ATPase_P-typ_P_site"/>
</dbReference>
<comment type="subcellular location">
    <subcellularLocation>
        <location evidence="1">Endomembrane system</location>
        <topology evidence="1">Multi-pass membrane protein</topology>
    </subcellularLocation>
</comment>
<dbReference type="GO" id="GO:0016887">
    <property type="term" value="F:ATP hydrolysis activity"/>
    <property type="evidence" value="ECO:0007669"/>
    <property type="project" value="InterPro"/>
</dbReference>
<sequence length="1148" mass="123170">MVQGHVGDSAPGKGPSQPQVPGSDQSRAAGDAEEPPCSGYSPLDHHHHHQQEHHQHDPQQHLSSVSEKAQPDHAVTVVDIGAGHGSYTPSSADSDRSSTVAATVDLHQPHSLSPEEAIRHFQSNLDEGLSEKEAADRLATHGPNQLKENNRVSATSILIRQMANALTLVLLAAMALSFGVKDWVEGGVVTAVIVTNVLIGFIQEYKAERTMASLRTLSSPTANVLRSSVIKQLPSKDLVPGDIVNFRAGDLVPADVRLITISNLEIDEAPLTGESVPAVKTTPALTRPHLGPADRTNVAYAGTTVTKGRAVGVVVAIGMKTQIGQIAEALANKKGKDEDLPWYKRAWESFATFLGVREGTPLQIKLNKFAYVLLFLAVICAIIVFGVAEFDISNEVILYAIALGIGVIPESLVAVLTITFSVGAKRMAESNVVVRRLDALEALGGVTDICSDKTGTLTQGKMVVRRGWSLFGGKQHDFGVEQAGATAFEPKGRVLLDGESEDVEPKAIESGDLPDPIRQLATAASLCNIAELDENDDGSWSARGDPTEIALQVFATKVDMAREILTQGEQALYVHENEFPFDSSVKRMTSIYKSSSKNGMSVDNDDERIFFMKGAVEQVLACCPYGFAEDGHLNVVDLDDGARKVILEKVEKMASQGLRVLAFAQRRMDAVQYKIENAQTHTVTATSASSLNDDVDSITTEKKSLDQSASSSGMSRASAEREFAFIGLLGIYDPPRAETRDAVEACKRAGIVVHMLTGDHPATAQAIAKEVSIIDGTEGASAVMTAAQFDGMTDDEIDALPDLPLVVARCSPNTKVRMIAAGKRRGRYLAMTGDGINDAPSLKQAPVGIGMGTGTDVAKDSSDLVLTDDRFDSIVKGIKEGRAIFDNIQRFLIGLLVANVAEVLLLLCGLGVRDADKESVFPLAPVGILWVNMVTASLPAIGLGLEPAESDIMDRPPHDLKAGVLSRSVIVDTLVYGTTMGATCLLAFLLMIYPVGGGNIALDCNHSSAASCEPIFQARSTVFTTLTLQLLLICWELISMEKSFFSMSPAKHLWKNPMLLWSVVFGVATIPIALYVPKFNTDVFRHAPMGGPGWGISIAMTVLFLAIVELWKALARRGRWPWLARVTGGHRGLARRLAKKQTKAELAA</sequence>
<feature type="transmembrane region" description="Helical" evidence="11">
    <location>
        <begin position="974"/>
        <end position="996"/>
    </location>
</feature>
<reference evidence="13 14" key="1">
    <citation type="journal article" date="2018" name="Mol. Biol. Evol.">
        <title>Broad Genomic Sampling Reveals a Smut Pathogenic Ancestry of the Fungal Clade Ustilaginomycotina.</title>
        <authorList>
            <person name="Kijpornyongpan T."/>
            <person name="Mondo S.J."/>
            <person name="Barry K."/>
            <person name="Sandor L."/>
            <person name="Lee J."/>
            <person name="Lipzen A."/>
            <person name="Pangilinan J."/>
            <person name="LaButti K."/>
            <person name="Hainaut M."/>
            <person name="Henrissat B."/>
            <person name="Grigoriev I.V."/>
            <person name="Spatafora J.W."/>
            <person name="Aime M.C."/>
        </authorList>
    </citation>
    <scope>NUCLEOTIDE SEQUENCE [LARGE SCALE GENOMIC DNA]</scope>
    <source>
        <strain evidence="13 14">MCA 3645</strain>
    </source>
</reference>
<dbReference type="STRING" id="1882483.A0A317XZS2"/>
<dbReference type="NCBIfam" id="TIGR01494">
    <property type="entry name" value="ATPase_P-type"/>
    <property type="match status" value="2"/>
</dbReference>
<name>A0A317XZS2_9BASI</name>
<evidence type="ECO:0000313" key="14">
    <source>
        <dbReference type="Proteomes" id="UP000246740"/>
    </source>
</evidence>
<dbReference type="InterPro" id="IPR059000">
    <property type="entry name" value="ATPase_P-type_domA"/>
</dbReference>
<dbReference type="InterPro" id="IPR023299">
    <property type="entry name" value="ATPase_P-typ_cyto_dom_N"/>
</dbReference>
<dbReference type="InterPro" id="IPR006068">
    <property type="entry name" value="ATPase_P-typ_cation-transptr_C"/>
</dbReference>
<dbReference type="SUPFAM" id="SSF81660">
    <property type="entry name" value="Metal cation-transporting ATPase, ATP-binding domain N"/>
    <property type="match status" value="1"/>
</dbReference>
<feature type="transmembrane region" description="Helical" evidence="11">
    <location>
        <begin position="1058"/>
        <end position="1076"/>
    </location>
</feature>
<keyword evidence="14" id="KW-1185">Reference proteome</keyword>
<dbReference type="Pfam" id="PF00122">
    <property type="entry name" value="E1-E2_ATPase"/>
    <property type="match status" value="1"/>
</dbReference>
<dbReference type="SUPFAM" id="SSF81665">
    <property type="entry name" value="Calcium ATPase, transmembrane domain M"/>
    <property type="match status" value="1"/>
</dbReference>
<keyword evidence="6" id="KW-0460">Magnesium</keyword>
<dbReference type="SFLD" id="SFLDS00003">
    <property type="entry name" value="Haloacid_Dehalogenase"/>
    <property type="match status" value="1"/>
</dbReference>
<dbReference type="GO" id="GO:0030001">
    <property type="term" value="P:metal ion transport"/>
    <property type="evidence" value="ECO:0007669"/>
    <property type="project" value="UniProtKB-ARBA"/>
</dbReference>
<keyword evidence="5" id="KW-0067">ATP-binding</keyword>
<dbReference type="Gene3D" id="1.20.1110.10">
    <property type="entry name" value="Calcium-transporting ATPase, transmembrane domain"/>
    <property type="match status" value="1"/>
</dbReference>
<evidence type="ECO:0000256" key="2">
    <source>
        <dbReference type="ARBA" id="ARBA00022553"/>
    </source>
</evidence>
<dbReference type="Gene3D" id="2.70.150.10">
    <property type="entry name" value="Calcium-transporting ATPase, cytoplasmic transduction domain A"/>
    <property type="match status" value="1"/>
</dbReference>
<evidence type="ECO:0000313" key="13">
    <source>
        <dbReference type="EMBL" id="PWZ02869.1"/>
    </source>
</evidence>
<dbReference type="Gene3D" id="3.40.1110.10">
    <property type="entry name" value="Calcium-transporting ATPase, cytoplasmic domain N"/>
    <property type="match status" value="1"/>
</dbReference>
<feature type="compositionally biased region" description="Polar residues" evidence="10">
    <location>
        <begin position="16"/>
        <end position="26"/>
    </location>
</feature>
<keyword evidence="7" id="KW-1278">Translocase</keyword>
<evidence type="ECO:0000259" key="12">
    <source>
        <dbReference type="SMART" id="SM00831"/>
    </source>
</evidence>
<dbReference type="GO" id="GO:0012505">
    <property type="term" value="C:endomembrane system"/>
    <property type="evidence" value="ECO:0007669"/>
    <property type="project" value="UniProtKB-SubCell"/>
</dbReference>
<feature type="transmembrane region" description="Helical" evidence="11">
    <location>
        <begin position="1096"/>
        <end position="1115"/>
    </location>
</feature>
<accession>A0A317XZS2</accession>
<evidence type="ECO:0000256" key="11">
    <source>
        <dbReference type="SAM" id="Phobius"/>
    </source>
</evidence>
<dbReference type="FunFam" id="3.40.50.1000:FF:000193">
    <property type="entry name" value="Plasma membrane calcium-transporting ATPase 2"/>
    <property type="match status" value="1"/>
</dbReference>
<feature type="transmembrane region" description="Helical" evidence="11">
    <location>
        <begin position="396"/>
        <end position="420"/>
    </location>
</feature>
<dbReference type="FunFam" id="2.70.150.10:FF:000160">
    <property type="entry name" value="Sarcoplasmic/endoplasmic reticulum calcium ATPase 1"/>
    <property type="match status" value="1"/>
</dbReference>
<dbReference type="SUPFAM" id="SSF81653">
    <property type="entry name" value="Calcium ATPase, transduction domain A"/>
    <property type="match status" value="1"/>
</dbReference>
<dbReference type="PANTHER" id="PTHR42861">
    <property type="entry name" value="CALCIUM-TRANSPORTING ATPASE"/>
    <property type="match status" value="1"/>
</dbReference>
<dbReference type="OrthoDB" id="3352408at2759"/>
<evidence type="ECO:0000256" key="7">
    <source>
        <dbReference type="ARBA" id="ARBA00022967"/>
    </source>
</evidence>
<feature type="transmembrane region" description="Helical" evidence="11">
    <location>
        <begin position="891"/>
        <end position="912"/>
    </location>
</feature>
<evidence type="ECO:0000256" key="9">
    <source>
        <dbReference type="ARBA" id="ARBA00023136"/>
    </source>
</evidence>
<dbReference type="SMART" id="SM00831">
    <property type="entry name" value="Cation_ATPase_N"/>
    <property type="match status" value="1"/>
</dbReference>
<keyword evidence="4" id="KW-0547">Nucleotide-binding</keyword>
<feature type="transmembrane region" description="Helical" evidence="11">
    <location>
        <begin position="186"/>
        <end position="205"/>
    </location>
</feature>
<dbReference type="SUPFAM" id="SSF56784">
    <property type="entry name" value="HAD-like"/>
    <property type="match status" value="1"/>
</dbReference>
<organism evidence="13 14">
    <name type="scientific">Testicularia cyperi</name>
    <dbReference type="NCBI Taxonomy" id="1882483"/>
    <lineage>
        <taxon>Eukaryota</taxon>
        <taxon>Fungi</taxon>
        <taxon>Dikarya</taxon>
        <taxon>Basidiomycota</taxon>
        <taxon>Ustilaginomycotina</taxon>
        <taxon>Ustilaginomycetes</taxon>
        <taxon>Ustilaginales</taxon>
        <taxon>Anthracoideaceae</taxon>
        <taxon>Testicularia</taxon>
    </lineage>
</organism>
<dbReference type="GO" id="GO:0016020">
    <property type="term" value="C:membrane"/>
    <property type="evidence" value="ECO:0007669"/>
    <property type="project" value="InterPro"/>
</dbReference>
<dbReference type="InterPro" id="IPR004014">
    <property type="entry name" value="ATPase_P-typ_cation-transptr_N"/>
</dbReference>
<evidence type="ECO:0000256" key="4">
    <source>
        <dbReference type="ARBA" id="ARBA00022741"/>
    </source>
</evidence>
<dbReference type="Gene3D" id="3.40.50.1000">
    <property type="entry name" value="HAD superfamily/HAD-like"/>
    <property type="match status" value="1"/>
</dbReference>
<evidence type="ECO:0000256" key="1">
    <source>
        <dbReference type="ARBA" id="ARBA00004127"/>
    </source>
</evidence>
<dbReference type="GO" id="GO:0005524">
    <property type="term" value="F:ATP binding"/>
    <property type="evidence" value="ECO:0007669"/>
    <property type="project" value="UniProtKB-KW"/>
</dbReference>
<evidence type="ECO:0000256" key="6">
    <source>
        <dbReference type="ARBA" id="ARBA00022842"/>
    </source>
</evidence>
<feature type="domain" description="Cation-transporting P-type ATPase N-terminal" evidence="12">
    <location>
        <begin position="108"/>
        <end position="182"/>
    </location>
</feature>
<keyword evidence="8 11" id="KW-1133">Transmembrane helix</keyword>
<gene>
    <name evidence="13" type="ORF">BCV70DRAFT_214376</name>
</gene>
<dbReference type="Pfam" id="PF00690">
    <property type="entry name" value="Cation_ATPase_N"/>
    <property type="match status" value="1"/>
</dbReference>
<evidence type="ECO:0000256" key="10">
    <source>
        <dbReference type="SAM" id="MobiDB-lite"/>
    </source>
</evidence>
<dbReference type="Pfam" id="PF00689">
    <property type="entry name" value="Cation_ATPase_C"/>
    <property type="match status" value="1"/>
</dbReference>
<dbReference type="InterPro" id="IPR036412">
    <property type="entry name" value="HAD-like_sf"/>
</dbReference>
<feature type="transmembrane region" description="Helical" evidence="11">
    <location>
        <begin position="1016"/>
        <end position="1038"/>
    </location>
</feature>
<dbReference type="Pfam" id="PF13246">
    <property type="entry name" value="Cation_ATPase"/>
    <property type="match status" value="1"/>
</dbReference>
<dbReference type="InterPro" id="IPR001757">
    <property type="entry name" value="P_typ_ATPase"/>
</dbReference>
<feature type="transmembrane region" description="Helical" evidence="11">
    <location>
        <begin position="924"/>
        <end position="945"/>
    </location>
</feature>
<dbReference type="InterPro" id="IPR023298">
    <property type="entry name" value="ATPase_P-typ_TM_dom_sf"/>
</dbReference>
<dbReference type="Proteomes" id="UP000246740">
    <property type="component" value="Unassembled WGS sequence"/>
</dbReference>